<comment type="caution">
    <text evidence="1">The sequence shown here is derived from an EMBL/GenBank/DDBJ whole genome shotgun (WGS) entry which is preliminary data.</text>
</comment>
<proteinExistence type="predicted"/>
<sequence>MSNGMVWSKDLPFQHDAILIVGDNEHEIEISTVFVSAASKVFKVMFSHEFSEGQQLSFLQPKRIRLEEDNGVAIQYLCAAFHHRSEFLPNSLTPEELYNLAIAANKYDCADVMKYTAHHWIRKICMRLRGSQSSIANFNPESMEIKRSAAKPELIYAAEEMAEIGIRKEQNKVGKHTCDFAAKLSLQMLKELKRVGLWPIHAIPDQPRRGVTLLARVNFAFQGLTSCDVNGSRSAPCTYQSKYLETWRAQKVKEIRKECHGICISCAREDDVPRCGHGEGLEGCAI</sequence>
<name>A0ACC3DWI8_9PEZI</name>
<accession>A0ACC3DWI8</accession>
<dbReference type="Proteomes" id="UP001186974">
    <property type="component" value="Unassembled WGS sequence"/>
</dbReference>
<dbReference type="EMBL" id="JAWDJW010000347">
    <property type="protein sequence ID" value="KAK3080931.1"/>
    <property type="molecule type" value="Genomic_DNA"/>
</dbReference>
<keyword evidence="2" id="KW-1185">Reference proteome</keyword>
<organism evidence="1 2">
    <name type="scientific">Coniosporium uncinatum</name>
    <dbReference type="NCBI Taxonomy" id="93489"/>
    <lineage>
        <taxon>Eukaryota</taxon>
        <taxon>Fungi</taxon>
        <taxon>Dikarya</taxon>
        <taxon>Ascomycota</taxon>
        <taxon>Pezizomycotina</taxon>
        <taxon>Dothideomycetes</taxon>
        <taxon>Dothideomycetes incertae sedis</taxon>
        <taxon>Coniosporium</taxon>
    </lineage>
</organism>
<protein>
    <submittedName>
        <fullName evidence="1">Uncharacterized protein</fullName>
    </submittedName>
</protein>
<reference evidence="1" key="1">
    <citation type="submission" date="2024-09" db="EMBL/GenBank/DDBJ databases">
        <title>Black Yeasts Isolated from many extreme environments.</title>
        <authorList>
            <person name="Coleine C."/>
            <person name="Stajich J.E."/>
            <person name="Selbmann L."/>
        </authorList>
    </citation>
    <scope>NUCLEOTIDE SEQUENCE</scope>
    <source>
        <strain evidence="1">CCFEE 5737</strain>
    </source>
</reference>
<evidence type="ECO:0000313" key="1">
    <source>
        <dbReference type="EMBL" id="KAK3080931.1"/>
    </source>
</evidence>
<evidence type="ECO:0000313" key="2">
    <source>
        <dbReference type="Proteomes" id="UP001186974"/>
    </source>
</evidence>
<gene>
    <name evidence="1" type="ORF">LTS18_011801</name>
</gene>